<dbReference type="RefSeq" id="WP_135645060.1">
    <property type="nucleotide sequence ID" value="NZ_RQGH01000035.1"/>
</dbReference>
<dbReference type="Proteomes" id="UP000297567">
    <property type="component" value="Unassembled WGS sequence"/>
</dbReference>
<evidence type="ECO:0000256" key="1">
    <source>
        <dbReference type="SAM" id="Coils"/>
    </source>
</evidence>
<evidence type="ECO:0000313" key="2">
    <source>
        <dbReference type="EMBL" id="TGL58600.1"/>
    </source>
</evidence>
<name>A0A4Z0ZZV4_9LEPT</name>
<accession>A0A4Z0ZZV4</accession>
<keyword evidence="3" id="KW-1185">Reference proteome</keyword>
<evidence type="ECO:0000313" key="3">
    <source>
        <dbReference type="Proteomes" id="UP000297567"/>
    </source>
</evidence>
<proteinExistence type="predicted"/>
<gene>
    <name evidence="2" type="ORF">EHQ62_17035</name>
</gene>
<protein>
    <recommendedName>
        <fullName evidence="4">Terminase small subunit</fullName>
    </recommendedName>
</protein>
<keyword evidence="1" id="KW-0175">Coiled coil</keyword>
<dbReference type="EMBL" id="RQGH01000035">
    <property type="protein sequence ID" value="TGL58600.1"/>
    <property type="molecule type" value="Genomic_DNA"/>
</dbReference>
<sequence>MSGKIDSHTAAQMKADYLMGMTVKQIAAKYGFTVREVGGLRTRKKWTQKAELLDAKVNLEVENQIIKERLRILEKLHAQSETIIDNAFNKLKDKDSYEKMDVYDSEGNVVEEKTNYRELKALADIWNLGFTRLLRSVGETDSVKTLDENQNNSGDRPLVQVLLKVGIKNEAEVDITNGKKAKKFKA</sequence>
<feature type="coiled-coil region" evidence="1">
    <location>
        <begin position="49"/>
        <end position="76"/>
    </location>
</feature>
<reference evidence="2" key="1">
    <citation type="journal article" date="2019" name="PLoS Negl. Trop. Dis.">
        <title>Revisiting the worldwide diversity of Leptospira species in the environment.</title>
        <authorList>
            <person name="Vincent A.T."/>
            <person name="Schiettekatte O."/>
            <person name="Bourhy P."/>
            <person name="Veyrier F.J."/>
            <person name="Picardeau M."/>
        </authorList>
    </citation>
    <scope>NUCLEOTIDE SEQUENCE [LARGE SCALE GENOMIC DNA]</scope>
    <source>
        <strain evidence="2">201702451</strain>
    </source>
</reference>
<dbReference type="AlphaFoldDB" id="A0A4Z0ZZV4"/>
<evidence type="ECO:0008006" key="4">
    <source>
        <dbReference type="Google" id="ProtNLM"/>
    </source>
</evidence>
<organism evidence="2 3">
    <name type="scientific">Leptospira jelokensis</name>
    <dbReference type="NCBI Taxonomy" id="2484931"/>
    <lineage>
        <taxon>Bacteria</taxon>
        <taxon>Pseudomonadati</taxon>
        <taxon>Spirochaetota</taxon>
        <taxon>Spirochaetia</taxon>
        <taxon>Leptospirales</taxon>
        <taxon>Leptospiraceae</taxon>
        <taxon>Leptospira</taxon>
    </lineage>
</organism>
<comment type="caution">
    <text evidence="2">The sequence shown here is derived from an EMBL/GenBank/DDBJ whole genome shotgun (WGS) entry which is preliminary data.</text>
</comment>